<sequence>METLKFKTTIKCGACVATVTPHLNELAGVERWHVDLQSPDRILTVETKNASGQDVVKALSEAGYKAEVV</sequence>
<organism evidence="2 3">
    <name type="scientific">Nibrella viscosa</name>
    <dbReference type="NCBI Taxonomy" id="1084524"/>
    <lineage>
        <taxon>Bacteria</taxon>
        <taxon>Pseudomonadati</taxon>
        <taxon>Bacteroidota</taxon>
        <taxon>Cytophagia</taxon>
        <taxon>Cytophagales</taxon>
        <taxon>Spirosomataceae</taxon>
        <taxon>Nibrella</taxon>
    </lineage>
</organism>
<dbReference type="Proteomes" id="UP001500936">
    <property type="component" value="Unassembled WGS sequence"/>
</dbReference>
<dbReference type="Pfam" id="PF00403">
    <property type="entry name" value="HMA"/>
    <property type="match status" value="1"/>
</dbReference>
<dbReference type="EMBL" id="BAABHB010000002">
    <property type="protein sequence ID" value="GAA4399350.1"/>
    <property type="molecule type" value="Genomic_DNA"/>
</dbReference>
<accession>A0ABP8K206</accession>
<dbReference type="SUPFAM" id="SSF55008">
    <property type="entry name" value="HMA, heavy metal-associated domain"/>
    <property type="match status" value="1"/>
</dbReference>
<reference evidence="3" key="1">
    <citation type="journal article" date="2019" name="Int. J. Syst. Evol. Microbiol.">
        <title>The Global Catalogue of Microorganisms (GCM) 10K type strain sequencing project: providing services to taxonomists for standard genome sequencing and annotation.</title>
        <authorList>
            <consortium name="The Broad Institute Genomics Platform"/>
            <consortium name="The Broad Institute Genome Sequencing Center for Infectious Disease"/>
            <person name="Wu L."/>
            <person name="Ma J."/>
        </authorList>
    </citation>
    <scope>NUCLEOTIDE SEQUENCE [LARGE SCALE GENOMIC DNA]</scope>
    <source>
        <strain evidence="3">JCM 17925</strain>
    </source>
</reference>
<gene>
    <name evidence="2" type="ORF">GCM10023187_11050</name>
</gene>
<dbReference type="RefSeq" id="WP_345264772.1">
    <property type="nucleotide sequence ID" value="NZ_BAABHB010000002.1"/>
</dbReference>
<protein>
    <recommendedName>
        <fullName evidence="1">HMA domain-containing protein</fullName>
    </recommendedName>
</protein>
<keyword evidence="3" id="KW-1185">Reference proteome</keyword>
<dbReference type="InterPro" id="IPR036163">
    <property type="entry name" value="HMA_dom_sf"/>
</dbReference>
<comment type="caution">
    <text evidence="2">The sequence shown here is derived from an EMBL/GenBank/DDBJ whole genome shotgun (WGS) entry which is preliminary data.</text>
</comment>
<dbReference type="CDD" id="cd00371">
    <property type="entry name" value="HMA"/>
    <property type="match status" value="1"/>
</dbReference>
<name>A0ABP8K206_9BACT</name>
<evidence type="ECO:0000259" key="1">
    <source>
        <dbReference type="PROSITE" id="PS50846"/>
    </source>
</evidence>
<dbReference type="Gene3D" id="3.30.70.100">
    <property type="match status" value="1"/>
</dbReference>
<proteinExistence type="predicted"/>
<feature type="domain" description="HMA" evidence="1">
    <location>
        <begin position="1"/>
        <end position="67"/>
    </location>
</feature>
<evidence type="ECO:0000313" key="3">
    <source>
        <dbReference type="Proteomes" id="UP001500936"/>
    </source>
</evidence>
<dbReference type="InterPro" id="IPR006121">
    <property type="entry name" value="HMA_dom"/>
</dbReference>
<evidence type="ECO:0000313" key="2">
    <source>
        <dbReference type="EMBL" id="GAA4399350.1"/>
    </source>
</evidence>
<dbReference type="PROSITE" id="PS50846">
    <property type="entry name" value="HMA_2"/>
    <property type="match status" value="1"/>
</dbReference>